<evidence type="ECO:0000259" key="1">
    <source>
        <dbReference type="Pfam" id="PF13966"/>
    </source>
</evidence>
<sequence length="113" mass="13004">MKLDGYYLVDNGRFEWVKEIPIKVNTFIWQAKQNRIPTSVNLSKRRVNVQSTICCQCGEEEETTDHVLIQCSFAKSVMEWILKWCNIQHTNLSSVLNVVDFASNIGNNPKKIG</sequence>
<dbReference type="EMBL" id="OX465081">
    <property type="protein sequence ID" value="CAI9283588.1"/>
    <property type="molecule type" value="Genomic_DNA"/>
</dbReference>
<organism evidence="2 3">
    <name type="scientific">Lactuca saligna</name>
    <name type="common">Willowleaf lettuce</name>
    <dbReference type="NCBI Taxonomy" id="75948"/>
    <lineage>
        <taxon>Eukaryota</taxon>
        <taxon>Viridiplantae</taxon>
        <taxon>Streptophyta</taxon>
        <taxon>Embryophyta</taxon>
        <taxon>Tracheophyta</taxon>
        <taxon>Spermatophyta</taxon>
        <taxon>Magnoliopsida</taxon>
        <taxon>eudicotyledons</taxon>
        <taxon>Gunneridae</taxon>
        <taxon>Pentapetalae</taxon>
        <taxon>asterids</taxon>
        <taxon>campanulids</taxon>
        <taxon>Asterales</taxon>
        <taxon>Asteraceae</taxon>
        <taxon>Cichorioideae</taxon>
        <taxon>Cichorieae</taxon>
        <taxon>Lactucinae</taxon>
        <taxon>Lactuca</taxon>
    </lineage>
</organism>
<evidence type="ECO:0000313" key="3">
    <source>
        <dbReference type="Proteomes" id="UP001177003"/>
    </source>
</evidence>
<gene>
    <name evidence="2" type="ORF">LSALG_LOCUS23173</name>
</gene>
<accession>A0AA36E631</accession>
<evidence type="ECO:0000313" key="2">
    <source>
        <dbReference type="EMBL" id="CAI9283588.1"/>
    </source>
</evidence>
<dbReference type="Pfam" id="PF13966">
    <property type="entry name" value="zf-RVT"/>
    <property type="match status" value="1"/>
</dbReference>
<reference evidence="2" key="1">
    <citation type="submission" date="2023-04" db="EMBL/GenBank/DDBJ databases">
        <authorList>
            <person name="Vijverberg K."/>
            <person name="Xiong W."/>
            <person name="Schranz E."/>
        </authorList>
    </citation>
    <scope>NUCLEOTIDE SEQUENCE</scope>
</reference>
<dbReference type="InterPro" id="IPR026960">
    <property type="entry name" value="RVT-Znf"/>
</dbReference>
<protein>
    <recommendedName>
        <fullName evidence="1">Reverse transcriptase zinc-binding domain-containing protein</fullName>
    </recommendedName>
</protein>
<feature type="domain" description="Reverse transcriptase zinc-binding" evidence="1">
    <location>
        <begin position="13"/>
        <end position="77"/>
    </location>
</feature>
<proteinExistence type="predicted"/>
<dbReference type="AlphaFoldDB" id="A0AA36E631"/>
<keyword evidence="3" id="KW-1185">Reference proteome</keyword>
<name>A0AA36E631_LACSI</name>
<dbReference type="Proteomes" id="UP001177003">
    <property type="component" value="Chromosome 5"/>
</dbReference>